<reference evidence="1 2" key="1">
    <citation type="submission" date="2019-04" db="EMBL/GenBank/DDBJ databases">
        <title>Trinickia sp. 7GSK02, isolated from subtropical forest soil.</title>
        <authorList>
            <person name="Gao Z.-H."/>
            <person name="Qiu L.-H."/>
        </authorList>
    </citation>
    <scope>NUCLEOTIDE SEQUENCE [LARGE SCALE GENOMIC DNA]</scope>
    <source>
        <strain evidence="1 2">7GSK02</strain>
    </source>
</reference>
<proteinExistence type="predicted"/>
<evidence type="ECO:0000313" key="2">
    <source>
        <dbReference type="Proteomes" id="UP000305539"/>
    </source>
</evidence>
<dbReference type="Proteomes" id="UP000305539">
    <property type="component" value="Unassembled WGS sequence"/>
</dbReference>
<dbReference type="AlphaFoldDB" id="A0A4U1IFK6"/>
<name>A0A4U1IFK6_9BURK</name>
<sequence>MVIARNKQELFVAIVSGDRSFANTIASALRHLGRDERQITGMSFDDPSSDFEHPVFRTLSERANTYLDEALPDALIKLVNVARLDELDIALKERLRTLQRTTDGPRPWSDGTTVLFLIDTRTASTSPNSDARFNIAKATLFRVCEKFGISLSPYSVCIYDEFDESIVYSHTFGSRRKLPDEKWVLAVDAIRAFTDLVQTRHANARAILPETETKISLSIALTDFLTRQAGTRWGFHFFTGTIVSKLIQDCATAARWAGNPVLRGANEHSLAAGALARWQLQQAPFLIVVTAAMVDEFRGTLANLRAAQAKGFIVFGETEPGVWQPFQGTVHRDEDARAVMAARGIPCVYLTDPDRLGQDLTAAFEAYHRRQGPVAIIASPTILRYAEPIEIPKPEPVAAQPNASDDSIDAVARLLNEEPCVVVCQCGHLSESERNLVYEIAHQTGIALVDSLARPGTTARYDNGRVVDEFLGTMSLYGCSSSVWHLLHPAGRPLEHDENAVIFLKSRITDLATPFSESVLRDRIRVVQVTDTPSHIAPFTDLPVVDELHSFLVRLKPRIAPKYWIVERRRTAIAEARARPLDPLVAVPSMPMSSEYFFAQLNAVLEELIANHNYTYTGFYDVGRGGISAVRNLVRTGEGVSGWYGRALMGDALEAIPAVALSSRRNILGFIGDGALQLVPSILPALRQQLCYEGARIEGNVSIFHLLNGGFSIIRSYRELQQSANTDAQMSLLTSVEGDWQTQYGETEIAHQRLVDLNPAALSAKLLAPATLNLFSVYLAHDNEGDSVLPLSRKNWRM</sequence>
<dbReference type="OrthoDB" id="3885828at2"/>
<accession>A0A4U1IFK6</accession>
<keyword evidence="2" id="KW-1185">Reference proteome</keyword>
<gene>
    <name evidence="1" type="ORF">FAZ69_01890</name>
</gene>
<protein>
    <recommendedName>
        <fullName evidence="3">Thiamine pyrophosphate-binding protein</fullName>
    </recommendedName>
</protein>
<dbReference type="EMBL" id="SWJE01000001">
    <property type="protein sequence ID" value="TKC92451.1"/>
    <property type="molecule type" value="Genomic_DNA"/>
</dbReference>
<organism evidence="1 2">
    <name type="scientific">Trinickia terrae</name>
    <dbReference type="NCBI Taxonomy" id="2571161"/>
    <lineage>
        <taxon>Bacteria</taxon>
        <taxon>Pseudomonadati</taxon>
        <taxon>Pseudomonadota</taxon>
        <taxon>Betaproteobacteria</taxon>
        <taxon>Burkholderiales</taxon>
        <taxon>Burkholderiaceae</taxon>
        <taxon>Trinickia</taxon>
    </lineage>
</organism>
<evidence type="ECO:0000313" key="1">
    <source>
        <dbReference type="EMBL" id="TKC92451.1"/>
    </source>
</evidence>
<dbReference type="RefSeq" id="WP_136892233.1">
    <property type="nucleotide sequence ID" value="NZ_SWJE01000001.1"/>
</dbReference>
<comment type="caution">
    <text evidence="1">The sequence shown here is derived from an EMBL/GenBank/DDBJ whole genome shotgun (WGS) entry which is preliminary data.</text>
</comment>
<evidence type="ECO:0008006" key="3">
    <source>
        <dbReference type="Google" id="ProtNLM"/>
    </source>
</evidence>